<evidence type="ECO:0000313" key="4">
    <source>
        <dbReference type="Proteomes" id="UP000228859"/>
    </source>
</evidence>
<keyword evidence="1" id="KW-0812">Transmembrane</keyword>
<dbReference type="InterPro" id="IPR029787">
    <property type="entry name" value="Nucleotide_cyclase"/>
</dbReference>
<feature type="domain" description="GGDEF" evidence="2">
    <location>
        <begin position="260"/>
        <end position="392"/>
    </location>
</feature>
<protein>
    <recommendedName>
        <fullName evidence="2">GGDEF domain-containing protein</fullName>
    </recommendedName>
</protein>
<name>A0A2D3W8T1_9BACT</name>
<feature type="transmembrane region" description="Helical" evidence="1">
    <location>
        <begin position="12"/>
        <end position="31"/>
    </location>
</feature>
<evidence type="ECO:0000313" key="3">
    <source>
        <dbReference type="EMBL" id="DAB37741.1"/>
    </source>
</evidence>
<dbReference type="Proteomes" id="UP000228859">
    <property type="component" value="Unassembled WGS sequence"/>
</dbReference>
<accession>A0A2D3W8T1</accession>
<evidence type="ECO:0000256" key="1">
    <source>
        <dbReference type="SAM" id="Phobius"/>
    </source>
</evidence>
<dbReference type="InterPro" id="IPR000160">
    <property type="entry name" value="GGDEF_dom"/>
</dbReference>
<dbReference type="AlphaFoldDB" id="A0A2D3W8T1"/>
<dbReference type="EMBL" id="DLUI01000138">
    <property type="protein sequence ID" value="DAB37741.1"/>
    <property type="molecule type" value="Genomic_DNA"/>
</dbReference>
<comment type="caution">
    <text evidence="3">The sequence shown here is derived from an EMBL/GenBank/DDBJ whole genome shotgun (WGS) entry which is preliminary data.</text>
</comment>
<dbReference type="Gene3D" id="3.30.70.270">
    <property type="match status" value="1"/>
</dbReference>
<dbReference type="InterPro" id="IPR043128">
    <property type="entry name" value="Rev_trsase/Diguanyl_cyclase"/>
</dbReference>
<dbReference type="SUPFAM" id="SSF55073">
    <property type="entry name" value="Nucleotide cyclase"/>
    <property type="match status" value="1"/>
</dbReference>
<keyword evidence="1" id="KW-1133">Transmembrane helix</keyword>
<dbReference type="PROSITE" id="PS50887">
    <property type="entry name" value="GGDEF"/>
    <property type="match status" value="1"/>
</dbReference>
<keyword evidence="1" id="KW-0472">Membrane</keyword>
<feature type="transmembrane region" description="Helical" evidence="1">
    <location>
        <begin position="166"/>
        <end position="185"/>
    </location>
</feature>
<dbReference type="RefSeq" id="WP_294894366.1">
    <property type="nucleotide sequence ID" value="NZ_DLUI01000138.1"/>
</dbReference>
<organism evidence="3 4">
    <name type="scientific">Sulfuricurvum kujiense</name>
    <dbReference type="NCBI Taxonomy" id="148813"/>
    <lineage>
        <taxon>Bacteria</taxon>
        <taxon>Pseudomonadati</taxon>
        <taxon>Campylobacterota</taxon>
        <taxon>Epsilonproteobacteria</taxon>
        <taxon>Campylobacterales</taxon>
        <taxon>Sulfurimonadaceae</taxon>
        <taxon>Sulfuricurvum</taxon>
    </lineage>
</organism>
<reference evidence="3 4" key="1">
    <citation type="journal article" date="2017" name="Front. Microbiol.">
        <title>Comparative Genomic Analysis of the Class Epsilonproteobacteria and Proposed Reclassification to Epsilonbacteraeota (phyl. nov.).</title>
        <authorList>
            <person name="Waite D.W."/>
            <person name="Vanwonterghem I."/>
            <person name="Rinke C."/>
            <person name="Parks D.H."/>
            <person name="Zhang Y."/>
            <person name="Takai K."/>
            <person name="Sievert S.M."/>
            <person name="Simon J."/>
            <person name="Campbell B.J."/>
            <person name="Hanson T.E."/>
            <person name="Woyke T."/>
            <person name="Klotz M.G."/>
            <person name="Hugenholtz P."/>
        </authorList>
    </citation>
    <scope>NUCLEOTIDE SEQUENCE [LARGE SCALE GENOMIC DNA]</scope>
    <source>
        <strain evidence="3">UBA12443</strain>
    </source>
</reference>
<proteinExistence type="predicted"/>
<sequence length="398" mass="44469">MLLSIRKVFKNLKLALLILGAGVTFLTLQLFHISTYSERLSALKNQHILLEKIIHADISDPQMSTIVINGALAEMALSVKLSGEDALLDSIITSQEEHLTLLDALEISSETFRNHAMDWTESLNTSRQSAAHTKMMSVSTPYLADIDRLMDHQIHLINDAISTAKLIAVLLFFIGLGVFFRYRFLLDQIYRDIDKACAVDTDGSQKKVLTQEIDFIIKRLLRRCSQPAVSPNLLHPLSGMNNQKGLITVFNAKKSSRGSNNIFVALFEIDQYTSLVNTLSKDDMTNLFKKLGDMIAMYEQPLDVLAHMDDDRIIFVMSRNNKQMALDDCEKIIHSVEASGFSTAKGVVKITLSAGFLLKIPVKSVEEAAADALKLIQKAKENGGNRVAQLRDRDDSYH</sequence>
<dbReference type="SMART" id="SM00267">
    <property type="entry name" value="GGDEF"/>
    <property type="match status" value="1"/>
</dbReference>
<dbReference type="Pfam" id="PF00990">
    <property type="entry name" value="GGDEF"/>
    <property type="match status" value="1"/>
</dbReference>
<gene>
    <name evidence="3" type="ORF">CFH83_09560</name>
</gene>
<evidence type="ECO:0000259" key="2">
    <source>
        <dbReference type="PROSITE" id="PS50887"/>
    </source>
</evidence>